<accession>A0A0G4GH25</accession>
<evidence type="ECO:0000313" key="2">
    <source>
        <dbReference type="EMBL" id="CEM28958.1"/>
    </source>
</evidence>
<gene>
    <name evidence="2" type="ORF">Cvel_21875</name>
</gene>
<dbReference type="AlphaFoldDB" id="A0A0G4GH25"/>
<reference evidence="2" key="1">
    <citation type="submission" date="2014-11" db="EMBL/GenBank/DDBJ databases">
        <authorList>
            <person name="Otto D Thomas"/>
            <person name="Naeem Raeece"/>
        </authorList>
    </citation>
    <scope>NUCLEOTIDE SEQUENCE</scope>
</reference>
<name>A0A0G4GH25_9ALVE</name>
<feature type="region of interest" description="Disordered" evidence="1">
    <location>
        <begin position="79"/>
        <end position="100"/>
    </location>
</feature>
<proteinExistence type="predicted"/>
<organism evidence="2">
    <name type="scientific">Chromera velia CCMP2878</name>
    <dbReference type="NCBI Taxonomy" id="1169474"/>
    <lineage>
        <taxon>Eukaryota</taxon>
        <taxon>Sar</taxon>
        <taxon>Alveolata</taxon>
        <taxon>Colpodellida</taxon>
        <taxon>Chromeraceae</taxon>
        <taxon>Chromera</taxon>
    </lineage>
</organism>
<protein>
    <submittedName>
        <fullName evidence="2">Uncharacterized protein</fullName>
    </submittedName>
</protein>
<dbReference type="EMBL" id="CDMZ01001205">
    <property type="protein sequence ID" value="CEM28958.1"/>
    <property type="molecule type" value="Genomic_DNA"/>
</dbReference>
<dbReference type="VEuPathDB" id="CryptoDB:Cvel_21875"/>
<sequence length="326" mass="37622">MYREDIKQIQVPDHEFMNDLYNLMSHLCCETLHDPEVSYRNIQLLTSFLSQETRESNEYRNASFEPPGAVRVSQAVSNEGVGAGGNSQEGGQSQATTDADRYADTQTDTDTQVALLGDDPTESAVLSQEMKLEFEKDSDKAAFLLEELRRYRPYERIFINIYERDTAVWNNRQLFIFGPDKKRRLVVTRDLLRRLGLKDLTSTYFTHCSETYGWLDDYWFFYSHSGNTTGLVRALDIVTKVAEVPASKAKTFRKVWYVPEGGKEFDRYIKTPSRQDVEACISSAGFTVKHLKVWSRFPNRDFGTWFHLPSRKIEQSEHSHFGSPIC</sequence>
<evidence type="ECO:0000256" key="1">
    <source>
        <dbReference type="SAM" id="MobiDB-lite"/>
    </source>
</evidence>